<name>A0A1Y1XH82_9FUNG</name>
<dbReference type="GO" id="GO:0070481">
    <property type="term" value="P:nuclear-transcribed mRNA catabolic process, non-stop decay"/>
    <property type="evidence" value="ECO:0007669"/>
    <property type="project" value="EnsemblFungi"/>
</dbReference>
<sequence>MVVNNFYDEFPPEIDNLRDRAQELAKKRGDCFERSQQAFKNGDKAKAKELSDEGKKYDQEMDECNRKAANLIFKLNNTDKKLPIHEIDLHGLFVEESKTFVEERIKLCKSKNVDALIIIVGRGNHSADKIPKIKPAIEELVRIHGIESRINEPNQGCITLLFKKGAKVPEYGNKPAAASSAPQKSTPQKSGPQKNSNSRINSPKAQNTEKVTRVANRDAAASDNNASGGCIIC</sequence>
<organism evidence="3 4">
    <name type="scientific">Anaeromyces robustus</name>
    <dbReference type="NCBI Taxonomy" id="1754192"/>
    <lineage>
        <taxon>Eukaryota</taxon>
        <taxon>Fungi</taxon>
        <taxon>Fungi incertae sedis</taxon>
        <taxon>Chytridiomycota</taxon>
        <taxon>Chytridiomycota incertae sedis</taxon>
        <taxon>Neocallimastigomycetes</taxon>
        <taxon>Neocallimastigales</taxon>
        <taxon>Neocallimastigaceae</taxon>
        <taxon>Anaeromyces</taxon>
    </lineage>
</organism>
<evidence type="ECO:0000313" key="4">
    <source>
        <dbReference type="Proteomes" id="UP000193944"/>
    </source>
</evidence>
<dbReference type="Gene3D" id="3.30.1370.110">
    <property type="match status" value="1"/>
</dbReference>
<dbReference type="Pfam" id="PF08590">
    <property type="entry name" value="DUF1771"/>
    <property type="match status" value="1"/>
</dbReference>
<dbReference type="SUPFAM" id="SSF160443">
    <property type="entry name" value="SMR domain-like"/>
    <property type="match status" value="1"/>
</dbReference>
<dbReference type="Proteomes" id="UP000193944">
    <property type="component" value="Unassembled WGS sequence"/>
</dbReference>
<dbReference type="InterPro" id="IPR053020">
    <property type="entry name" value="Smr_domain_protein"/>
</dbReference>
<dbReference type="InterPro" id="IPR002625">
    <property type="entry name" value="Smr_dom"/>
</dbReference>
<feature type="compositionally biased region" description="Polar residues" evidence="1">
    <location>
        <begin position="183"/>
        <end position="209"/>
    </location>
</feature>
<evidence type="ECO:0000259" key="2">
    <source>
        <dbReference type="PROSITE" id="PS50828"/>
    </source>
</evidence>
<feature type="domain" description="Smr" evidence="2">
    <location>
        <begin position="87"/>
        <end position="163"/>
    </location>
</feature>
<dbReference type="OrthoDB" id="3231855at2759"/>
<keyword evidence="4" id="KW-1185">Reference proteome</keyword>
<reference evidence="3 4" key="2">
    <citation type="submission" date="2016-08" db="EMBL/GenBank/DDBJ databases">
        <title>Pervasive Adenine N6-methylation of Active Genes in Fungi.</title>
        <authorList>
            <consortium name="DOE Joint Genome Institute"/>
            <person name="Mondo S.J."/>
            <person name="Dannebaum R.O."/>
            <person name="Kuo R.C."/>
            <person name="Labutti K."/>
            <person name="Haridas S."/>
            <person name="Kuo A."/>
            <person name="Salamov A."/>
            <person name="Ahrendt S.R."/>
            <person name="Lipzen A."/>
            <person name="Sullivan W."/>
            <person name="Andreopoulos W.B."/>
            <person name="Clum A."/>
            <person name="Lindquist E."/>
            <person name="Daum C."/>
            <person name="Ramamoorthy G.K."/>
            <person name="Gryganskyi A."/>
            <person name="Culley D."/>
            <person name="Magnuson J.K."/>
            <person name="James T.Y."/>
            <person name="O'Malley M.A."/>
            <person name="Stajich J.E."/>
            <person name="Spatafora J.W."/>
            <person name="Visel A."/>
            <person name="Grigoriev I.V."/>
        </authorList>
    </citation>
    <scope>NUCLEOTIDE SEQUENCE [LARGE SCALE GENOMIC DNA]</scope>
    <source>
        <strain evidence="3 4">S4</strain>
    </source>
</reference>
<dbReference type="PANTHER" id="PTHR47417">
    <property type="entry name" value="SMR DOMAIN-CONTAINING PROTEIN YPL199C"/>
    <property type="match status" value="1"/>
</dbReference>
<dbReference type="STRING" id="1754192.A0A1Y1XH82"/>
<accession>A0A1Y1XH82</accession>
<dbReference type="InterPro" id="IPR013899">
    <property type="entry name" value="DUF1771"/>
</dbReference>
<gene>
    <name evidence="3" type="ORF">BCR32DRAFT_325594</name>
</gene>
<dbReference type="EMBL" id="MCFG01000040">
    <property type="protein sequence ID" value="ORX85119.1"/>
    <property type="molecule type" value="Genomic_DNA"/>
</dbReference>
<dbReference type="AlphaFoldDB" id="A0A1Y1XH82"/>
<dbReference type="SMART" id="SM00463">
    <property type="entry name" value="SMR"/>
    <property type="match status" value="1"/>
</dbReference>
<protein>
    <submittedName>
        <fullName evidence="3">DUF1771-domain-containing protein</fullName>
    </submittedName>
</protein>
<dbReference type="PANTHER" id="PTHR47417:SF1">
    <property type="entry name" value="SMR DOMAIN-CONTAINING PROTEIN YPL199C"/>
    <property type="match status" value="1"/>
</dbReference>
<dbReference type="SMART" id="SM01162">
    <property type="entry name" value="DUF1771"/>
    <property type="match status" value="1"/>
</dbReference>
<dbReference type="InterPro" id="IPR036063">
    <property type="entry name" value="Smr_dom_sf"/>
</dbReference>
<reference evidence="3 4" key="1">
    <citation type="submission" date="2016-08" db="EMBL/GenBank/DDBJ databases">
        <title>A Parts List for Fungal Cellulosomes Revealed by Comparative Genomics.</title>
        <authorList>
            <consortium name="DOE Joint Genome Institute"/>
            <person name="Haitjema C.H."/>
            <person name="Gilmore S.P."/>
            <person name="Henske J.K."/>
            <person name="Solomon K.V."/>
            <person name="De Groot R."/>
            <person name="Kuo A."/>
            <person name="Mondo S.J."/>
            <person name="Salamov A.A."/>
            <person name="Labutti K."/>
            <person name="Zhao Z."/>
            <person name="Chiniquy J."/>
            <person name="Barry K."/>
            <person name="Brewer H.M."/>
            <person name="Purvine S.O."/>
            <person name="Wright A.T."/>
            <person name="Boxma B."/>
            <person name="Van Alen T."/>
            <person name="Hackstein J.H."/>
            <person name="Baker S.E."/>
            <person name="Grigoriev I.V."/>
            <person name="O'Malley M.A."/>
        </authorList>
    </citation>
    <scope>NUCLEOTIDE SEQUENCE [LARGE SCALE GENOMIC DNA]</scope>
    <source>
        <strain evidence="3 4">S4</strain>
    </source>
</reference>
<feature type="region of interest" description="Disordered" evidence="1">
    <location>
        <begin position="172"/>
        <end position="224"/>
    </location>
</feature>
<evidence type="ECO:0000313" key="3">
    <source>
        <dbReference type="EMBL" id="ORX85119.1"/>
    </source>
</evidence>
<proteinExistence type="predicted"/>
<comment type="caution">
    <text evidence="3">The sequence shown here is derived from an EMBL/GenBank/DDBJ whole genome shotgun (WGS) entry which is preliminary data.</text>
</comment>
<dbReference type="Pfam" id="PF01713">
    <property type="entry name" value="Smr"/>
    <property type="match status" value="1"/>
</dbReference>
<dbReference type="PROSITE" id="PS50828">
    <property type="entry name" value="SMR"/>
    <property type="match status" value="1"/>
</dbReference>
<evidence type="ECO:0000256" key="1">
    <source>
        <dbReference type="SAM" id="MobiDB-lite"/>
    </source>
</evidence>